<dbReference type="Proteomes" id="UP000182124">
    <property type="component" value="Unassembled WGS sequence"/>
</dbReference>
<protein>
    <submittedName>
        <fullName evidence="1">Uncharacterized protein</fullName>
    </submittedName>
</protein>
<proteinExistence type="predicted"/>
<evidence type="ECO:0000313" key="2">
    <source>
        <dbReference type="Proteomes" id="UP000182124"/>
    </source>
</evidence>
<organism evidence="1 2">
    <name type="scientific">Flavobacterium saliperosum</name>
    <dbReference type="NCBI Taxonomy" id="329186"/>
    <lineage>
        <taxon>Bacteria</taxon>
        <taxon>Pseudomonadati</taxon>
        <taxon>Bacteroidota</taxon>
        <taxon>Flavobacteriia</taxon>
        <taxon>Flavobacteriales</taxon>
        <taxon>Flavobacteriaceae</taxon>
        <taxon>Flavobacterium</taxon>
    </lineage>
</organism>
<dbReference type="EMBL" id="FMTY01000009">
    <property type="protein sequence ID" value="SCX18261.1"/>
    <property type="molecule type" value="Genomic_DNA"/>
</dbReference>
<sequence length="236" mass="26491">MATPSQASYAARLARAEQFYQFISTFQNYNPGIPELTPEGFQNLVTQLSSTQSQHTVTHHEFSEAVRLRKKTFMLNPDSLTKTLTLVNSYIRAKNGVTSQQYIDVNSFVKKIRGEKPVPVTANSTQDSISRSERSYGSQLQNFSDIITLLQQFGPEYDPANVAIKIPALNTLHTHAATANNTVTHKFSAYQPKINERRNGFKTLADTTSRIKEMVKAQYGSTSEEYKLIKGLNFSV</sequence>
<accession>A0A1G4W7Y1</accession>
<name>A0A1G4W7Y1_9FLAO</name>
<dbReference type="RefSeq" id="WP_023576906.1">
    <property type="nucleotide sequence ID" value="NZ_CBCSBQ010000018.1"/>
</dbReference>
<gene>
    <name evidence="1" type="ORF">SAMN02927925_02654</name>
</gene>
<dbReference type="AlphaFoldDB" id="A0A1G4W7Y1"/>
<evidence type="ECO:0000313" key="1">
    <source>
        <dbReference type="EMBL" id="SCX18261.1"/>
    </source>
</evidence>
<reference evidence="1 2" key="1">
    <citation type="submission" date="2016-10" db="EMBL/GenBank/DDBJ databases">
        <authorList>
            <person name="de Groot N.N."/>
        </authorList>
    </citation>
    <scope>NUCLEOTIDE SEQUENCE [LARGE SCALE GENOMIC DNA]</scope>
    <source>
        <strain evidence="1 2">CGMCC 1.3801</strain>
    </source>
</reference>